<dbReference type="SUPFAM" id="SSF52540">
    <property type="entry name" value="P-loop containing nucleoside triphosphate hydrolases"/>
    <property type="match status" value="1"/>
</dbReference>
<dbReference type="Pfam" id="PF22939">
    <property type="entry name" value="WHD_GPIID"/>
    <property type="match status" value="1"/>
</dbReference>
<gene>
    <name evidence="6" type="ORF">BDV96DRAFT_601378</name>
</gene>
<dbReference type="Pfam" id="PF12796">
    <property type="entry name" value="Ank_2"/>
    <property type="match status" value="5"/>
</dbReference>
<dbReference type="SMART" id="SM00248">
    <property type="entry name" value="ANK"/>
    <property type="match status" value="16"/>
</dbReference>
<dbReference type="Proteomes" id="UP000799770">
    <property type="component" value="Unassembled WGS sequence"/>
</dbReference>
<evidence type="ECO:0000256" key="1">
    <source>
        <dbReference type="ARBA" id="ARBA00022737"/>
    </source>
</evidence>
<dbReference type="PANTHER" id="PTHR10039">
    <property type="entry name" value="AMELOGENIN"/>
    <property type="match status" value="1"/>
</dbReference>
<protein>
    <recommendedName>
        <fullName evidence="8">Ankyrin repeat-containing domain protein</fullName>
    </recommendedName>
</protein>
<dbReference type="Gene3D" id="3.40.50.300">
    <property type="entry name" value="P-loop containing nucleotide triphosphate hydrolases"/>
    <property type="match status" value="1"/>
</dbReference>
<feature type="repeat" description="ANK" evidence="2">
    <location>
        <begin position="2029"/>
        <end position="2061"/>
    </location>
</feature>
<proteinExistence type="predicted"/>
<evidence type="ECO:0000259" key="4">
    <source>
        <dbReference type="Pfam" id="PF22939"/>
    </source>
</evidence>
<dbReference type="InterPro" id="IPR027417">
    <property type="entry name" value="P-loop_NTPase"/>
</dbReference>
<evidence type="ECO:0000313" key="6">
    <source>
        <dbReference type="EMBL" id="KAF2113185.1"/>
    </source>
</evidence>
<evidence type="ECO:0000256" key="2">
    <source>
        <dbReference type="PROSITE-ProRule" id="PRU00023"/>
    </source>
</evidence>
<dbReference type="Gene3D" id="1.25.40.20">
    <property type="entry name" value="Ankyrin repeat-containing domain"/>
    <property type="match status" value="4"/>
</dbReference>
<dbReference type="InterPro" id="IPR056884">
    <property type="entry name" value="NPHP3-like_N"/>
</dbReference>
<dbReference type="OrthoDB" id="3944243at2759"/>
<feature type="repeat" description="ANK" evidence="2">
    <location>
        <begin position="1575"/>
        <end position="1602"/>
    </location>
</feature>
<feature type="repeat" description="ANK" evidence="2">
    <location>
        <begin position="898"/>
        <end position="930"/>
    </location>
</feature>
<feature type="region of interest" description="Disordered" evidence="3">
    <location>
        <begin position="1"/>
        <end position="29"/>
    </location>
</feature>
<feature type="repeat" description="ANK" evidence="2">
    <location>
        <begin position="1541"/>
        <end position="1573"/>
    </location>
</feature>
<dbReference type="InterPro" id="IPR002110">
    <property type="entry name" value="Ankyrin_rpt"/>
</dbReference>
<keyword evidence="2" id="KW-0040">ANK repeat</keyword>
<evidence type="ECO:0008006" key="8">
    <source>
        <dbReference type="Google" id="ProtNLM"/>
    </source>
</evidence>
<keyword evidence="1" id="KW-0677">Repeat</keyword>
<keyword evidence="7" id="KW-1185">Reference proteome</keyword>
<accession>A0A6A5Z170</accession>
<dbReference type="EMBL" id="ML977328">
    <property type="protein sequence ID" value="KAF2113185.1"/>
    <property type="molecule type" value="Genomic_DNA"/>
</dbReference>
<reference evidence="6" key="1">
    <citation type="journal article" date="2020" name="Stud. Mycol.">
        <title>101 Dothideomycetes genomes: a test case for predicting lifestyles and emergence of pathogens.</title>
        <authorList>
            <person name="Haridas S."/>
            <person name="Albert R."/>
            <person name="Binder M."/>
            <person name="Bloem J."/>
            <person name="Labutti K."/>
            <person name="Salamov A."/>
            <person name="Andreopoulos B."/>
            <person name="Baker S."/>
            <person name="Barry K."/>
            <person name="Bills G."/>
            <person name="Bluhm B."/>
            <person name="Cannon C."/>
            <person name="Castanera R."/>
            <person name="Culley D."/>
            <person name="Daum C."/>
            <person name="Ezra D."/>
            <person name="Gonzalez J."/>
            <person name="Henrissat B."/>
            <person name="Kuo A."/>
            <person name="Liang C."/>
            <person name="Lipzen A."/>
            <person name="Lutzoni F."/>
            <person name="Magnuson J."/>
            <person name="Mondo S."/>
            <person name="Nolan M."/>
            <person name="Ohm R."/>
            <person name="Pangilinan J."/>
            <person name="Park H.-J."/>
            <person name="Ramirez L."/>
            <person name="Alfaro M."/>
            <person name="Sun H."/>
            <person name="Tritt A."/>
            <person name="Yoshinaga Y."/>
            <person name="Zwiers L.-H."/>
            <person name="Turgeon B."/>
            <person name="Goodwin S."/>
            <person name="Spatafora J."/>
            <person name="Crous P."/>
            <person name="Grigoriev I."/>
        </authorList>
    </citation>
    <scope>NUCLEOTIDE SEQUENCE</scope>
    <source>
        <strain evidence="6">CBS 627.86</strain>
    </source>
</reference>
<dbReference type="InterPro" id="IPR054471">
    <property type="entry name" value="GPIID_WHD"/>
</dbReference>
<dbReference type="PROSITE" id="PS50297">
    <property type="entry name" value="ANK_REP_REGION"/>
    <property type="match status" value="5"/>
</dbReference>
<dbReference type="PROSITE" id="PS50088">
    <property type="entry name" value="ANK_REPEAT"/>
    <property type="match status" value="6"/>
</dbReference>
<feature type="domain" description="Nephrocystin 3-like N-terminal" evidence="5">
    <location>
        <begin position="425"/>
        <end position="589"/>
    </location>
</feature>
<dbReference type="SUPFAM" id="SSF48403">
    <property type="entry name" value="Ankyrin repeat"/>
    <property type="match status" value="3"/>
</dbReference>
<feature type="repeat" description="ANK" evidence="2">
    <location>
        <begin position="1855"/>
        <end position="1887"/>
    </location>
</feature>
<feature type="domain" description="GPI inositol-deacylase winged helix" evidence="4">
    <location>
        <begin position="703"/>
        <end position="776"/>
    </location>
</feature>
<evidence type="ECO:0000313" key="7">
    <source>
        <dbReference type="Proteomes" id="UP000799770"/>
    </source>
</evidence>
<sequence>MAASIEAGCTSSRHHLDNERPSGHQTKARKFLKMEEESTSRAFPACLRGDFHISTNALSKFVGPIKYRQLALRGRTASPVGGNESKPSSPCSHNLYAPLIAFGCRIAMQIIFSRMQIACCACSKTQFVQYPSRTNSVSRVSRCSVGTPCCSSKNLSLTAPLQFQTIYNSGARPISRASHHYITLLTLSPSEHSPELSEVPFLVIALSSGAPSCYPTVSLVCETMADPLSIAGSIGGLVSVGDAVARLVFRYVIAVKEAQKEILELKTETDALTGVIYSLKRTVQVLEQDQRFAVTIRLDHVNSCLDLLHRMEKKLVKLDFSNDSKLRTHIRKLTWPYKSHETRALIDEIRTRRNTLACALSATSMDALLKSLSLQENVEGKLVAMHKLQTQIFLDEKRKEILKSFLFVDPKRNFDINLELRHPTTGFWLKENDSFKRWMGNVGGILWLSGIPGAGKTVLSTLIIEGCITNSSSDKAVAYFYCDYKDTRSQDPVHILGTLATQIARQSEDSYEILERYYIALHPEKQLESKPKADEFSQVIEQMASCFDDLRLIVDGLDECGDCTRAIAKLLRGLSRCSTSNIALALLSRNEPDISDVFSPPHSEHIEVAAHTEDVEHYVRTEIETRTEDRKLRIRNAALKEEVVSRLVAKAQGMFRWITCQLDYLCELVTDKQIRTALDELPSGLDATYRRLLERIKPRAIPVARKTLYWLLHSEVRLTIDELTEAVSVDLDSNSLDLESKVDEETIRLVCSSLLRKVNDTYLEIAHFTVKEYIASIDPNEEKIGVFSIDEARTRPILGRVCLAYLCMEDFNGPPPSSIEEFLAPEEAHSLYYHAANNWVDYLEDSLEEDQLFALAKRLFDPRKTYNFIRFCVSRCMRDYIVEDEDAYGRLVDIISSRNFQPLHIAADLHLRRICEFLLDEGCDVNQTSSLGTPLEFAIYKGWALYSQECSFDDIEHLWEQWSVVEDTVMLLLGRGAMCKENISTKELPPCRAIAEVGRKGKNVFQSLIYAGMRLQPDLPRWFNEYASEEGTWGLIDMLEGIDLSHENIDDDTRLAILDIVRDEDYHTAPKLRGMLVWRPSTMSEEAFLNMVCYAIQFDQPGELERLARDPRFSPTIQLPFGHGLPFHYALESGSLRALAALLTLPSGKESAMLKQSGRTVWHTAASSGDLGTLQLLVKEFGHDSSRAVALSDEGKTPLAEATWSGQESNAIYLLEWMKEWGFEEHIRKDPALARHCVSHGMVELLKQLSEFGTDTRAVLADGSNLLFYITSETPVELVKDLLSNGLDPRVIRDDGCTPLHSILRDDSDHLPNSCDLNNIDPEIFELITTPTVMQMSDEADHSPWYYFCTEFVQDPGNNKIIRVQVLQFAEPPRLNDLHPHTGHGVIHEICSCKAEDRIYALPKLSAVLQKGANPNLRTMTSRNTPFILAAKSGFLAAFEVLLQHHADSALTSSTGMNAVAVATAAARLDSLRAIRQLSCSVSWSSTFHFSLSRTKYSMFRNGYGGCNVIHCAATLSDPSILTFLAACPELYFNIHEPGAEGITPLHLAVEHGMILNARFLIENDAEVNAVFSTGKVTPLHLAILARYRDIVSLLFDAGAELLPDGYGNSSERLAQVTGDVMILSMVKEARSRIIERFQSMSHLQGELEHAITRGDVAACRAYVDKGILELGPLSCGCVPLTYALVLMRIDIAMLLVEKGASTTGQPCNAHLSTFLGVQITDPPKWSSAVHLVVHCPGFNAVLSNLLEKSMVFSNHWAWNPTGLFSIAVSQNPEAIDIIVKHIQDHWMWYRAFPPFTSTSSPQEVLGYFIDNRTFAPERSFFGDTPLMLAARQRKPSLVEKLLLHGASVHCRNIKQGIALHYAANSGCARSVKMLLEAGSDPNAQGDRLVTPLMVATYNRHFDAVSILVDRNRGINILNHRCESALHYAAAAGDPRIFALLLSRGLSPYQESIMGASPLLVGLLDVRLRGYICNSGLDLSTLPSRVGDWSNPLWVNRETNASTVRLLVRSLPNPILSNMLSFESKVYDDGELPLCNAARYGNTAVMEVLLNAGADIELASAWLGSPIIAAASAGYLEAVRMLARRGALIEPKTPRRFPTALHAALSASRKDIVDWFIKGRFTDQKRIDNFAQHPNQDIKSWSGIRYIGIPVDQAWRKRP</sequence>
<name>A0A6A5Z170_9PLEO</name>
<evidence type="ECO:0000259" key="5">
    <source>
        <dbReference type="Pfam" id="PF24883"/>
    </source>
</evidence>
<organism evidence="6 7">
    <name type="scientific">Lophiotrema nucula</name>
    <dbReference type="NCBI Taxonomy" id="690887"/>
    <lineage>
        <taxon>Eukaryota</taxon>
        <taxon>Fungi</taxon>
        <taxon>Dikarya</taxon>
        <taxon>Ascomycota</taxon>
        <taxon>Pezizomycotina</taxon>
        <taxon>Dothideomycetes</taxon>
        <taxon>Pleosporomycetidae</taxon>
        <taxon>Pleosporales</taxon>
        <taxon>Lophiotremataceae</taxon>
        <taxon>Lophiotrema</taxon>
    </lineage>
</organism>
<dbReference type="Pfam" id="PF00023">
    <property type="entry name" value="Ank"/>
    <property type="match status" value="1"/>
</dbReference>
<dbReference type="InterPro" id="IPR036770">
    <property type="entry name" value="Ankyrin_rpt-contain_sf"/>
</dbReference>
<dbReference type="Pfam" id="PF24883">
    <property type="entry name" value="NPHP3_N"/>
    <property type="match status" value="1"/>
</dbReference>
<dbReference type="PANTHER" id="PTHR10039:SF15">
    <property type="entry name" value="NACHT DOMAIN-CONTAINING PROTEIN"/>
    <property type="match status" value="1"/>
</dbReference>
<feature type="repeat" description="ANK" evidence="2">
    <location>
        <begin position="1822"/>
        <end position="1854"/>
    </location>
</feature>
<evidence type="ECO:0000256" key="3">
    <source>
        <dbReference type="SAM" id="MobiDB-lite"/>
    </source>
</evidence>